<dbReference type="UniPathway" id="UPA00060">
    <property type="reaction ID" value="UER00141"/>
</dbReference>
<keyword evidence="3 11" id="KW-0808">Transferase</keyword>
<evidence type="ECO:0000256" key="3">
    <source>
        <dbReference type="ARBA" id="ARBA00022679"/>
    </source>
</evidence>
<comment type="pathway">
    <text evidence="1">Cofactor biosynthesis; thiamine diphosphate biosynthesis; thiamine phosphate from 4-amino-2-methyl-5-diphosphomethylpyrimidine and 4-methyl-5-(2-phosphoethyl)-thiazole: step 1/1.</text>
</comment>
<comment type="catalytic activity">
    <reaction evidence="7">
        <text>4-methyl-5-(2-phosphooxyethyl)-thiazole + 4-amino-2-methyl-5-(diphosphooxymethyl)pyrimidine + H(+) = thiamine phosphate + diphosphate</text>
        <dbReference type="Rhea" id="RHEA:22328"/>
        <dbReference type="ChEBI" id="CHEBI:15378"/>
        <dbReference type="ChEBI" id="CHEBI:33019"/>
        <dbReference type="ChEBI" id="CHEBI:37575"/>
        <dbReference type="ChEBI" id="CHEBI:57841"/>
        <dbReference type="ChEBI" id="CHEBI:58296"/>
        <dbReference type="EC" id="2.5.1.3"/>
    </reaction>
</comment>
<evidence type="ECO:0000256" key="7">
    <source>
        <dbReference type="ARBA" id="ARBA00047334"/>
    </source>
</evidence>
<evidence type="ECO:0000256" key="5">
    <source>
        <dbReference type="ARBA" id="ARBA00022842"/>
    </source>
</evidence>
<evidence type="ECO:0000256" key="8">
    <source>
        <dbReference type="ARBA" id="ARBA00047851"/>
    </source>
</evidence>
<dbReference type="NCBIfam" id="TIGR00693">
    <property type="entry name" value="thiE"/>
    <property type="match status" value="1"/>
</dbReference>
<name>A0A3B0UZA5_9ZZZZ</name>
<dbReference type="GO" id="GO:0004789">
    <property type="term" value="F:thiamine-phosphate diphosphorylase activity"/>
    <property type="evidence" value="ECO:0007669"/>
    <property type="project" value="UniProtKB-EC"/>
</dbReference>
<evidence type="ECO:0000256" key="1">
    <source>
        <dbReference type="ARBA" id="ARBA00005165"/>
    </source>
</evidence>
<keyword evidence="4" id="KW-0479">Metal-binding</keyword>
<evidence type="ECO:0000256" key="4">
    <source>
        <dbReference type="ARBA" id="ARBA00022723"/>
    </source>
</evidence>
<dbReference type="InterPro" id="IPR022998">
    <property type="entry name" value="ThiamineP_synth_TenI"/>
</dbReference>
<dbReference type="SUPFAM" id="SSF51391">
    <property type="entry name" value="Thiamin phosphate synthase"/>
    <property type="match status" value="1"/>
</dbReference>
<sequence>MNCDLKIKGLYTIIDTSYVSLEDISVITEEIIGHGAKILQLRAKETASGDMLRAAKVIREITGRSNALFLVNDRIDIALLAGADGVHIGDEDISPEDARGLLGEGKVIGYSTHTAEEAETAARLAADGFIDYISCGPVFPTSTKKDARAVVGIEGLKEISGKTELPLVAIGGVTETNLPRLLQAGPDAVAVISELLQAPDTGKKTERLLDIIKKNGSGG</sequence>
<keyword evidence="6" id="KW-0784">Thiamine biosynthesis</keyword>
<dbReference type="Pfam" id="PF02581">
    <property type="entry name" value="TMP-TENI"/>
    <property type="match status" value="1"/>
</dbReference>
<dbReference type="PANTHER" id="PTHR20857:SF23">
    <property type="entry name" value="THIAMINE BIOSYNTHETIC BIFUNCTIONAL ENZYME"/>
    <property type="match status" value="1"/>
</dbReference>
<dbReference type="CDD" id="cd00564">
    <property type="entry name" value="TMP_TenI"/>
    <property type="match status" value="1"/>
</dbReference>
<evidence type="ECO:0000256" key="6">
    <source>
        <dbReference type="ARBA" id="ARBA00022977"/>
    </source>
</evidence>
<dbReference type="FunFam" id="3.20.20.70:FF:000096">
    <property type="entry name" value="Thiamine-phosphate synthase"/>
    <property type="match status" value="1"/>
</dbReference>
<evidence type="ECO:0000313" key="11">
    <source>
        <dbReference type="EMBL" id="VAW36518.1"/>
    </source>
</evidence>
<dbReference type="InterPro" id="IPR013785">
    <property type="entry name" value="Aldolase_TIM"/>
</dbReference>
<comment type="catalytic activity">
    <reaction evidence="8">
        <text>2-(2-carboxy-4-methylthiazol-5-yl)ethyl phosphate + 4-amino-2-methyl-5-(diphosphooxymethyl)pyrimidine + 2 H(+) = thiamine phosphate + CO2 + diphosphate</text>
        <dbReference type="Rhea" id="RHEA:47848"/>
        <dbReference type="ChEBI" id="CHEBI:15378"/>
        <dbReference type="ChEBI" id="CHEBI:16526"/>
        <dbReference type="ChEBI" id="CHEBI:33019"/>
        <dbReference type="ChEBI" id="CHEBI:37575"/>
        <dbReference type="ChEBI" id="CHEBI:57841"/>
        <dbReference type="ChEBI" id="CHEBI:62890"/>
        <dbReference type="EC" id="2.5.1.3"/>
    </reaction>
</comment>
<organism evidence="11">
    <name type="scientific">hydrothermal vent metagenome</name>
    <dbReference type="NCBI Taxonomy" id="652676"/>
    <lineage>
        <taxon>unclassified sequences</taxon>
        <taxon>metagenomes</taxon>
        <taxon>ecological metagenomes</taxon>
    </lineage>
</organism>
<proteinExistence type="inferred from homology"/>
<feature type="domain" description="Thiamine phosphate synthase/TenI" evidence="10">
    <location>
        <begin position="10"/>
        <end position="194"/>
    </location>
</feature>
<evidence type="ECO:0000256" key="9">
    <source>
        <dbReference type="ARBA" id="ARBA00047883"/>
    </source>
</evidence>
<reference evidence="11" key="1">
    <citation type="submission" date="2018-06" db="EMBL/GenBank/DDBJ databases">
        <authorList>
            <person name="Zhirakovskaya E."/>
        </authorList>
    </citation>
    <scope>NUCLEOTIDE SEQUENCE</scope>
</reference>
<dbReference type="GO" id="GO:0009228">
    <property type="term" value="P:thiamine biosynthetic process"/>
    <property type="evidence" value="ECO:0007669"/>
    <property type="project" value="UniProtKB-KW"/>
</dbReference>
<dbReference type="EC" id="2.5.1.3" evidence="2"/>
<dbReference type="GO" id="GO:0005737">
    <property type="term" value="C:cytoplasm"/>
    <property type="evidence" value="ECO:0007669"/>
    <property type="project" value="TreeGrafter"/>
</dbReference>
<gene>
    <name evidence="11" type="ORF">MNBD_DELTA02-264</name>
</gene>
<dbReference type="InterPro" id="IPR036206">
    <property type="entry name" value="ThiamineP_synth_sf"/>
</dbReference>
<dbReference type="Gene3D" id="3.20.20.70">
    <property type="entry name" value="Aldolase class I"/>
    <property type="match status" value="1"/>
</dbReference>
<keyword evidence="5" id="KW-0460">Magnesium</keyword>
<evidence type="ECO:0000259" key="10">
    <source>
        <dbReference type="Pfam" id="PF02581"/>
    </source>
</evidence>
<dbReference type="GO" id="GO:0009229">
    <property type="term" value="P:thiamine diphosphate biosynthetic process"/>
    <property type="evidence" value="ECO:0007669"/>
    <property type="project" value="UniProtKB-UniPathway"/>
</dbReference>
<dbReference type="AlphaFoldDB" id="A0A3B0UZA5"/>
<comment type="catalytic activity">
    <reaction evidence="9">
        <text>2-[(2R,5Z)-2-carboxy-4-methylthiazol-5(2H)-ylidene]ethyl phosphate + 4-amino-2-methyl-5-(diphosphooxymethyl)pyrimidine + 2 H(+) = thiamine phosphate + CO2 + diphosphate</text>
        <dbReference type="Rhea" id="RHEA:47844"/>
        <dbReference type="ChEBI" id="CHEBI:15378"/>
        <dbReference type="ChEBI" id="CHEBI:16526"/>
        <dbReference type="ChEBI" id="CHEBI:33019"/>
        <dbReference type="ChEBI" id="CHEBI:37575"/>
        <dbReference type="ChEBI" id="CHEBI:57841"/>
        <dbReference type="ChEBI" id="CHEBI:62899"/>
        <dbReference type="EC" id="2.5.1.3"/>
    </reaction>
</comment>
<dbReference type="EMBL" id="UOEZ01000041">
    <property type="protein sequence ID" value="VAW36518.1"/>
    <property type="molecule type" value="Genomic_DNA"/>
</dbReference>
<dbReference type="GO" id="GO:0046872">
    <property type="term" value="F:metal ion binding"/>
    <property type="evidence" value="ECO:0007669"/>
    <property type="project" value="UniProtKB-KW"/>
</dbReference>
<accession>A0A3B0UZA5</accession>
<dbReference type="InterPro" id="IPR034291">
    <property type="entry name" value="TMP_synthase"/>
</dbReference>
<dbReference type="PANTHER" id="PTHR20857">
    <property type="entry name" value="THIAMINE-PHOSPHATE PYROPHOSPHORYLASE"/>
    <property type="match status" value="1"/>
</dbReference>
<protein>
    <recommendedName>
        <fullName evidence="2">thiamine phosphate synthase</fullName>
        <ecNumber evidence="2">2.5.1.3</ecNumber>
    </recommendedName>
</protein>
<evidence type="ECO:0000256" key="2">
    <source>
        <dbReference type="ARBA" id="ARBA00012830"/>
    </source>
</evidence>
<dbReference type="HAMAP" id="MF_00097">
    <property type="entry name" value="TMP_synthase"/>
    <property type="match status" value="1"/>
</dbReference>